<evidence type="ECO:0000313" key="2">
    <source>
        <dbReference type="EMBL" id="RRT41432.1"/>
    </source>
</evidence>
<name>A0A426XPS7_ENSVE</name>
<feature type="region of interest" description="Disordered" evidence="1">
    <location>
        <begin position="17"/>
        <end position="54"/>
    </location>
</feature>
<organism evidence="2 3">
    <name type="scientific">Ensete ventricosum</name>
    <name type="common">Abyssinian banana</name>
    <name type="synonym">Musa ensete</name>
    <dbReference type="NCBI Taxonomy" id="4639"/>
    <lineage>
        <taxon>Eukaryota</taxon>
        <taxon>Viridiplantae</taxon>
        <taxon>Streptophyta</taxon>
        <taxon>Embryophyta</taxon>
        <taxon>Tracheophyta</taxon>
        <taxon>Spermatophyta</taxon>
        <taxon>Magnoliopsida</taxon>
        <taxon>Liliopsida</taxon>
        <taxon>Zingiberales</taxon>
        <taxon>Musaceae</taxon>
        <taxon>Ensete</taxon>
    </lineage>
</organism>
<dbReference type="AlphaFoldDB" id="A0A426XPS7"/>
<sequence>MGVCEKLFTALHFKARGDSATSKPPPAKAVKEETSETAAAAATEEVQKKKKKKNINERAAEYIKTARVKIRAGSFSRVPTTTSK</sequence>
<protein>
    <submittedName>
        <fullName evidence="2">Uncharacterized protein</fullName>
    </submittedName>
</protein>
<evidence type="ECO:0000313" key="3">
    <source>
        <dbReference type="Proteomes" id="UP000287651"/>
    </source>
</evidence>
<comment type="caution">
    <text evidence="2">The sequence shown here is derived from an EMBL/GenBank/DDBJ whole genome shotgun (WGS) entry which is preliminary data.</text>
</comment>
<proteinExistence type="predicted"/>
<reference evidence="2 3" key="1">
    <citation type="journal article" date="2014" name="Agronomy (Basel)">
        <title>A Draft Genome Sequence for Ensete ventricosum, the Drought-Tolerant Tree Against Hunger.</title>
        <authorList>
            <person name="Harrison J."/>
            <person name="Moore K.A."/>
            <person name="Paszkiewicz K."/>
            <person name="Jones T."/>
            <person name="Grant M."/>
            <person name="Ambacheew D."/>
            <person name="Muzemil S."/>
            <person name="Studholme D.J."/>
        </authorList>
    </citation>
    <scope>NUCLEOTIDE SEQUENCE [LARGE SCALE GENOMIC DNA]</scope>
</reference>
<gene>
    <name evidence="2" type="ORF">B296_00057830</name>
</gene>
<dbReference type="EMBL" id="AMZH03018586">
    <property type="protein sequence ID" value="RRT41432.1"/>
    <property type="molecule type" value="Genomic_DNA"/>
</dbReference>
<evidence type="ECO:0000256" key="1">
    <source>
        <dbReference type="SAM" id="MobiDB-lite"/>
    </source>
</evidence>
<dbReference type="Proteomes" id="UP000287651">
    <property type="component" value="Unassembled WGS sequence"/>
</dbReference>
<accession>A0A426XPS7</accession>